<protein>
    <submittedName>
        <fullName evidence="1">Uncharacterized protein</fullName>
    </submittedName>
</protein>
<dbReference type="Proteomes" id="UP000314294">
    <property type="component" value="Unassembled WGS sequence"/>
</dbReference>
<dbReference type="AlphaFoldDB" id="A0A4Z2EPK1"/>
<reference evidence="1 2" key="1">
    <citation type="submission" date="2019-03" db="EMBL/GenBank/DDBJ databases">
        <title>First draft genome of Liparis tanakae, snailfish: a comprehensive survey of snailfish specific genes.</title>
        <authorList>
            <person name="Kim W."/>
            <person name="Song I."/>
            <person name="Jeong J.-H."/>
            <person name="Kim D."/>
            <person name="Kim S."/>
            <person name="Ryu S."/>
            <person name="Song J.Y."/>
            <person name="Lee S.K."/>
        </authorList>
    </citation>
    <scope>NUCLEOTIDE SEQUENCE [LARGE SCALE GENOMIC DNA]</scope>
    <source>
        <tissue evidence="1">Muscle</tissue>
    </source>
</reference>
<comment type="caution">
    <text evidence="1">The sequence shown here is derived from an EMBL/GenBank/DDBJ whole genome shotgun (WGS) entry which is preliminary data.</text>
</comment>
<name>A0A4Z2EPK1_9TELE</name>
<evidence type="ECO:0000313" key="1">
    <source>
        <dbReference type="EMBL" id="TNN30334.1"/>
    </source>
</evidence>
<sequence>MPWPRCRSHSESHTGDTVEALTWSWLVSTGPVPCGTGSFSSAPCASFRAEEAQGAAPLLQPPLGLDEGPRTGLGVLRPDYTLGSEMFPHPGWQA</sequence>
<proteinExistence type="predicted"/>
<dbReference type="EMBL" id="SRLO01004612">
    <property type="protein sequence ID" value="TNN30334.1"/>
    <property type="molecule type" value="Genomic_DNA"/>
</dbReference>
<keyword evidence="2" id="KW-1185">Reference proteome</keyword>
<accession>A0A4Z2EPK1</accession>
<organism evidence="1 2">
    <name type="scientific">Liparis tanakae</name>
    <name type="common">Tanaka's snailfish</name>
    <dbReference type="NCBI Taxonomy" id="230148"/>
    <lineage>
        <taxon>Eukaryota</taxon>
        <taxon>Metazoa</taxon>
        <taxon>Chordata</taxon>
        <taxon>Craniata</taxon>
        <taxon>Vertebrata</taxon>
        <taxon>Euteleostomi</taxon>
        <taxon>Actinopterygii</taxon>
        <taxon>Neopterygii</taxon>
        <taxon>Teleostei</taxon>
        <taxon>Neoteleostei</taxon>
        <taxon>Acanthomorphata</taxon>
        <taxon>Eupercaria</taxon>
        <taxon>Perciformes</taxon>
        <taxon>Cottioidei</taxon>
        <taxon>Cottales</taxon>
        <taxon>Liparidae</taxon>
        <taxon>Liparis</taxon>
    </lineage>
</organism>
<gene>
    <name evidence="1" type="ORF">EYF80_059512</name>
</gene>
<evidence type="ECO:0000313" key="2">
    <source>
        <dbReference type="Proteomes" id="UP000314294"/>
    </source>
</evidence>